<evidence type="ECO:0000256" key="4">
    <source>
        <dbReference type="ARBA" id="ARBA00022679"/>
    </source>
</evidence>
<accession>A0A545TG02</accession>
<dbReference type="NCBIfam" id="TIGR02322">
    <property type="entry name" value="phosphon_PhnN"/>
    <property type="match status" value="1"/>
</dbReference>
<dbReference type="InterPro" id="IPR008145">
    <property type="entry name" value="GK/Ca_channel_bsu"/>
</dbReference>
<evidence type="ECO:0000256" key="2">
    <source>
        <dbReference type="ARBA" id="ARBA00005069"/>
    </source>
</evidence>
<organism evidence="8 9">
    <name type="scientific">Denitrobaculum tricleocarpae</name>
    <dbReference type="NCBI Taxonomy" id="2591009"/>
    <lineage>
        <taxon>Bacteria</taxon>
        <taxon>Pseudomonadati</taxon>
        <taxon>Pseudomonadota</taxon>
        <taxon>Alphaproteobacteria</taxon>
        <taxon>Rhodospirillales</taxon>
        <taxon>Rhodospirillaceae</taxon>
        <taxon>Denitrobaculum</taxon>
    </lineage>
</organism>
<dbReference type="EMBL" id="VHSH01000008">
    <property type="protein sequence ID" value="TQV76157.1"/>
    <property type="molecule type" value="Genomic_DNA"/>
</dbReference>
<dbReference type="GO" id="GO:0033863">
    <property type="term" value="F:ribose 1,5-bisphosphate phosphokinase activity"/>
    <property type="evidence" value="ECO:0007669"/>
    <property type="project" value="UniProtKB-EC"/>
</dbReference>
<evidence type="ECO:0000256" key="3">
    <source>
        <dbReference type="ARBA" id="ARBA00012892"/>
    </source>
</evidence>
<dbReference type="Gene3D" id="3.40.50.300">
    <property type="entry name" value="P-loop containing nucleotide triphosphate hydrolases"/>
    <property type="match status" value="1"/>
</dbReference>
<evidence type="ECO:0000256" key="1">
    <source>
        <dbReference type="ARBA" id="ARBA00000373"/>
    </source>
</evidence>
<keyword evidence="6" id="KW-0067">ATP-binding</keyword>
<reference evidence="8 9" key="1">
    <citation type="submission" date="2019-06" db="EMBL/GenBank/DDBJ databases">
        <title>Whole genome sequence for Rhodospirillaceae sp. R148.</title>
        <authorList>
            <person name="Wang G."/>
        </authorList>
    </citation>
    <scope>NUCLEOTIDE SEQUENCE [LARGE SCALE GENOMIC DNA]</scope>
    <source>
        <strain evidence="8 9">R148</strain>
    </source>
</reference>
<comment type="pathway">
    <text evidence="2">Metabolic intermediate biosynthesis; 5-phospho-alpha-D-ribose 1-diphosphate biosynthesis; 5-phospho-alpha-D-ribose 1-diphosphate from D-ribose 5-phosphate (route II): step 3/3.</text>
</comment>
<dbReference type="PANTHER" id="PTHR23117:SF8">
    <property type="entry name" value="RIBOSE 1,5-BISPHOSPHATE PHOSPHOKINASE PHNN"/>
    <property type="match status" value="1"/>
</dbReference>
<evidence type="ECO:0000256" key="5">
    <source>
        <dbReference type="ARBA" id="ARBA00022741"/>
    </source>
</evidence>
<dbReference type="PANTHER" id="PTHR23117">
    <property type="entry name" value="GUANYLATE KINASE-RELATED"/>
    <property type="match status" value="1"/>
</dbReference>
<proteinExistence type="predicted"/>
<dbReference type="InterPro" id="IPR027417">
    <property type="entry name" value="P-loop_NTPase"/>
</dbReference>
<comment type="catalytic activity">
    <reaction evidence="1">
        <text>alpha-D-ribose 1,5-bisphosphate + ATP = 5-phospho-alpha-D-ribose 1-diphosphate + ADP</text>
        <dbReference type="Rhea" id="RHEA:20109"/>
        <dbReference type="ChEBI" id="CHEBI:30616"/>
        <dbReference type="ChEBI" id="CHEBI:58017"/>
        <dbReference type="ChEBI" id="CHEBI:68688"/>
        <dbReference type="ChEBI" id="CHEBI:456216"/>
        <dbReference type="EC" id="2.7.4.23"/>
    </reaction>
</comment>
<dbReference type="OrthoDB" id="341217at2"/>
<evidence type="ECO:0000259" key="7">
    <source>
        <dbReference type="SMART" id="SM00072"/>
    </source>
</evidence>
<dbReference type="GO" id="GO:0005524">
    <property type="term" value="F:ATP binding"/>
    <property type="evidence" value="ECO:0007669"/>
    <property type="project" value="UniProtKB-KW"/>
</dbReference>
<dbReference type="AlphaFoldDB" id="A0A545TG02"/>
<dbReference type="Pfam" id="PF13671">
    <property type="entry name" value="AAA_33"/>
    <property type="match status" value="1"/>
</dbReference>
<evidence type="ECO:0000313" key="8">
    <source>
        <dbReference type="EMBL" id="TQV76157.1"/>
    </source>
</evidence>
<dbReference type="EC" id="2.7.4.23" evidence="3"/>
<dbReference type="GO" id="GO:0005829">
    <property type="term" value="C:cytosol"/>
    <property type="evidence" value="ECO:0007669"/>
    <property type="project" value="TreeGrafter"/>
</dbReference>
<keyword evidence="4" id="KW-0808">Transferase</keyword>
<evidence type="ECO:0000256" key="6">
    <source>
        <dbReference type="ARBA" id="ARBA00022840"/>
    </source>
</evidence>
<feature type="domain" description="Guanylate kinase/L-type calcium channel beta subunit" evidence="7">
    <location>
        <begin position="46"/>
        <end position="226"/>
    </location>
</feature>
<keyword evidence="8" id="KW-0418">Kinase</keyword>
<dbReference type="Proteomes" id="UP000315252">
    <property type="component" value="Unassembled WGS sequence"/>
</dbReference>
<gene>
    <name evidence="8" type="primary">phnN</name>
    <name evidence="8" type="ORF">FKG95_21170</name>
</gene>
<dbReference type="SMART" id="SM00072">
    <property type="entry name" value="GuKc"/>
    <property type="match status" value="1"/>
</dbReference>
<keyword evidence="5" id="KW-0547">Nucleotide-binding</keyword>
<protein>
    <recommendedName>
        <fullName evidence="3">ribose 1,5-bisphosphate phosphokinase</fullName>
        <ecNumber evidence="3">2.7.4.23</ecNumber>
    </recommendedName>
</protein>
<name>A0A545TG02_9PROT</name>
<keyword evidence="9" id="KW-1185">Reference proteome</keyword>
<comment type="caution">
    <text evidence="8">The sequence shown here is derived from an EMBL/GenBank/DDBJ whole genome shotgun (WGS) entry which is preliminary data.</text>
</comment>
<dbReference type="SUPFAM" id="SSF52540">
    <property type="entry name" value="P-loop containing nucleoside triphosphate hydrolases"/>
    <property type="match status" value="1"/>
</dbReference>
<dbReference type="UniPathway" id="UPA00087">
    <property type="reaction ID" value="UER00175"/>
</dbReference>
<dbReference type="GO" id="GO:0006015">
    <property type="term" value="P:5-phosphoribose 1-diphosphate biosynthetic process"/>
    <property type="evidence" value="ECO:0007669"/>
    <property type="project" value="UniProtKB-UniPathway"/>
</dbReference>
<dbReference type="InterPro" id="IPR012699">
    <property type="entry name" value="PhnN"/>
</dbReference>
<evidence type="ECO:0000313" key="9">
    <source>
        <dbReference type="Proteomes" id="UP000315252"/>
    </source>
</evidence>
<sequence length="235" mass="26249">MGVHPRLLLRRDRGRDHHHYRYGDRARLNLSTSAQDGSLILRQKPRGTLVLVVGPSGSGKDSILSGAEAALGKNDLFFFPRRDITRPAALGHEPYHSLSLEAFEDRRARGAYSLSWPAHGLWYGIPSAIESHLEDGRHVVVNVSRGVIPEVRQRLQPARIVSIQVPRETLRARLKGRERESESDIEARLERAATFHIDGPDVVRLQNDSSLEAAINTFVALLTNLNPVEENALAR</sequence>